<evidence type="ECO:0000256" key="1">
    <source>
        <dbReference type="ARBA" id="ARBA00022729"/>
    </source>
</evidence>
<feature type="compositionally biased region" description="Basic residues" evidence="2">
    <location>
        <begin position="1"/>
        <end position="16"/>
    </location>
</feature>
<gene>
    <name evidence="4" type="ORF">CB5_LOCUS26550</name>
</gene>
<dbReference type="PANTHER" id="PTHR31236:SF31">
    <property type="entry name" value="BURP DOMAIN-CONTAINING PROTEIN 7"/>
    <property type="match status" value="1"/>
</dbReference>
<feature type="region of interest" description="Disordered" evidence="2">
    <location>
        <begin position="1"/>
        <end position="48"/>
    </location>
</feature>
<proteinExistence type="predicted"/>
<dbReference type="SMART" id="SM01045">
    <property type="entry name" value="BURP"/>
    <property type="match status" value="1"/>
</dbReference>
<dbReference type="PANTHER" id="PTHR31236">
    <property type="entry name" value="BURP DOMAIN PROTEIN USPL1-LIKE"/>
    <property type="match status" value="1"/>
</dbReference>
<organism evidence="4">
    <name type="scientific">Ananas comosus var. bracteatus</name>
    <name type="common">red pineapple</name>
    <dbReference type="NCBI Taxonomy" id="296719"/>
    <lineage>
        <taxon>Eukaryota</taxon>
        <taxon>Viridiplantae</taxon>
        <taxon>Streptophyta</taxon>
        <taxon>Embryophyta</taxon>
        <taxon>Tracheophyta</taxon>
        <taxon>Spermatophyta</taxon>
        <taxon>Magnoliopsida</taxon>
        <taxon>Liliopsida</taxon>
        <taxon>Poales</taxon>
        <taxon>Bromeliaceae</taxon>
        <taxon>Bromelioideae</taxon>
        <taxon>Ananas</taxon>
    </lineage>
</organism>
<feature type="domain" description="BURP" evidence="3">
    <location>
        <begin position="120"/>
        <end position="316"/>
    </location>
</feature>
<evidence type="ECO:0000259" key="3">
    <source>
        <dbReference type="PROSITE" id="PS51277"/>
    </source>
</evidence>
<feature type="region of interest" description="Disordered" evidence="2">
    <location>
        <begin position="80"/>
        <end position="99"/>
    </location>
</feature>
<reference evidence="4" key="1">
    <citation type="submission" date="2020-07" db="EMBL/GenBank/DDBJ databases">
        <authorList>
            <person name="Lin J."/>
        </authorList>
    </citation>
    <scope>NUCLEOTIDE SEQUENCE</scope>
</reference>
<keyword evidence="1" id="KW-0732">Signal</keyword>
<sequence>MKPSQNKKKSRKKKPKPSSPLPPPSQRSGAESKGTRELERKRPRARRGRTWIAGHCSRSEACSFACRGLLAERLAQLSHAERNPRPAAPWKSNHLSERRRSRLRVLPGEGPAPGLKDDPAFHPDRLHRRRALPAPHLQLDPFLLRQAPGDTLPLLHRRCLCKADAIKSTLAECEAPALADVDWLCVTSLESMVDFATASLGTHDLRALSTAVGREGTLKQAYTIESVKKMSTPGSELVACHGMKYAYAVFHCHTTTAAAYTVSMAGADGTRVEALAACHTDVAAGVEEAFKKLNVEPWSVPVCHFLPQDDLLWSRN</sequence>
<dbReference type="EMBL" id="LR862136">
    <property type="protein sequence ID" value="CAD1843339.1"/>
    <property type="molecule type" value="Genomic_DNA"/>
</dbReference>
<dbReference type="PROSITE" id="PS51277">
    <property type="entry name" value="BURP"/>
    <property type="match status" value="1"/>
</dbReference>
<dbReference type="Pfam" id="PF03181">
    <property type="entry name" value="BURP"/>
    <property type="match status" value="1"/>
</dbReference>
<dbReference type="InterPro" id="IPR044816">
    <property type="entry name" value="BURP"/>
</dbReference>
<dbReference type="AlphaFoldDB" id="A0A6V7QJM2"/>
<evidence type="ECO:0000313" key="4">
    <source>
        <dbReference type="EMBL" id="CAD1843339.1"/>
    </source>
</evidence>
<name>A0A6V7QJM2_ANACO</name>
<dbReference type="InterPro" id="IPR004873">
    <property type="entry name" value="BURP_dom"/>
</dbReference>
<evidence type="ECO:0000256" key="2">
    <source>
        <dbReference type="SAM" id="MobiDB-lite"/>
    </source>
</evidence>
<accession>A0A6V7QJM2</accession>
<protein>
    <recommendedName>
        <fullName evidence="3">BURP domain-containing protein</fullName>
    </recommendedName>
</protein>